<keyword evidence="2" id="KW-1185">Reference proteome</keyword>
<dbReference type="Proteomes" id="UP000319143">
    <property type="component" value="Unassembled WGS sequence"/>
</dbReference>
<name>A0A5C6D4J0_9BACT</name>
<protein>
    <submittedName>
        <fullName evidence="1">Uncharacterized protein</fullName>
    </submittedName>
</protein>
<organism evidence="1 2">
    <name type="scientific">Novipirellula artificiosorum</name>
    <dbReference type="NCBI Taxonomy" id="2528016"/>
    <lineage>
        <taxon>Bacteria</taxon>
        <taxon>Pseudomonadati</taxon>
        <taxon>Planctomycetota</taxon>
        <taxon>Planctomycetia</taxon>
        <taxon>Pirellulales</taxon>
        <taxon>Pirellulaceae</taxon>
        <taxon>Novipirellula</taxon>
    </lineage>
</organism>
<gene>
    <name evidence="1" type="ORF">Poly41_60570</name>
</gene>
<reference evidence="1 2" key="1">
    <citation type="submission" date="2019-02" db="EMBL/GenBank/DDBJ databases">
        <title>Deep-cultivation of Planctomycetes and their phenomic and genomic characterization uncovers novel biology.</title>
        <authorList>
            <person name="Wiegand S."/>
            <person name="Jogler M."/>
            <person name="Boedeker C."/>
            <person name="Pinto D."/>
            <person name="Vollmers J."/>
            <person name="Rivas-Marin E."/>
            <person name="Kohn T."/>
            <person name="Peeters S.H."/>
            <person name="Heuer A."/>
            <person name="Rast P."/>
            <person name="Oberbeckmann S."/>
            <person name="Bunk B."/>
            <person name="Jeske O."/>
            <person name="Meyerdierks A."/>
            <person name="Storesund J.E."/>
            <person name="Kallscheuer N."/>
            <person name="Luecker S."/>
            <person name="Lage O.M."/>
            <person name="Pohl T."/>
            <person name="Merkel B.J."/>
            <person name="Hornburger P."/>
            <person name="Mueller R.-W."/>
            <person name="Bruemmer F."/>
            <person name="Labrenz M."/>
            <person name="Spormann A.M."/>
            <person name="Op Den Camp H."/>
            <person name="Overmann J."/>
            <person name="Amann R."/>
            <person name="Jetten M.S.M."/>
            <person name="Mascher T."/>
            <person name="Medema M.H."/>
            <person name="Devos D.P."/>
            <person name="Kaster A.-K."/>
            <person name="Ovreas L."/>
            <person name="Rohde M."/>
            <person name="Galperin M.Y."/>
            <person name="Jogler C."/>
        </authorList>
    </citation>
    <scope>NUCLEOTIDE SEQUENCE [LARGE SCALE GENOMIC DNA]</scope>
    <source>
        <strain evidence="1 2">Poly41</strain>
    </source>
</reference>
<dbReference type="RefSeq" id="WP_146530779.1">
    <property type="nucleotide sequence ID" value="NZ_SJPV01000015.1"/>
</dbReference>
<proteinExistence type="predicted"/>
<accession>A0A5C6D4J0</accession>
<evidence type="ECO:0000313" key="2">
    <source>
        <dbReference type="Proteomes" id="UP000319143"/>
    </source>
</evidence>
<evidence type="ECO:0000313" key="1">
    <source>
        <dbReference type="EMBL" id="TWU31822.1"/>
    </source>
</evidence>
<dbReference type="EMBL" id="SJPV01000015">
    <property type="protein sequence ID" value="TWU31822.1"/>
    <property type="molecule type" value="Genomic_DNA"/>
</dbReference>
<comment type="caution">
    <text evidence="1">The sequence shown here is derived from an EMBL/GenBank/DDBJ whole genome shotgun (WGS) entry which is preliminary data.</text>
</comment>
<dbReference type="AlphaFoldDB" id="A0A5C6D4J0"/>
<sequence>MTAVDLDETPAPILSTLRVHADNPRYFTDDSGTAVYQPDPGPFSIQLEAGQYRYEWFDPATGQVTGSEKLDWSGGLREFTSDRDGAMVFYVVSDENSNNSRP</sequence>